<keyword evidence="2" id="KW-0004">4Fe-4S</keyword>
<dbReference type="PROSITE" id="PS51257">
    <property type="entry name" value="PROKAR_LIPOPROTEIN"/>
    <property type="match status" value="1"/>
</dbReference>
<dbReference type="Gene3D" id="1.20.1440.230">
    <property type="entry name" value="NADH-ubiquinone oxidoreductase 51kDa subunit, iron-sulphur binding domain"/>
    <property type="match status" value="1"/>
</dbReference>
<keyword evidence="3" id="KW-0479">Metal-binding</keyword>
<dbReference type="CDD" id="cd10549">
    <property type="entry name" value="MtMvhB_like"/>
    <property type="match status" value="1"/>
</dbReference>
<dbReference type="InterPro" id="IPR001949">
    <property type="entry name" value="NADH-UbQ_OxRdtase_51kDa_CS"/>
</dbReference>
<dbReference type="FunFam" id="1.20.1440.230:FF:000001">
    <property type="entry name" value="Mitochondrial NADH dehydrogenase flavoprotein 1"/>
    <property type="match status" value="1"/>
</dbReference>
<reference evidence="8" key="2">
    <citation type="submission" date="2012-01" db="EMBL/GenBank/DDBJ databases">
        <title>Complete sequence of chromosome of Marinitoga piezophila KA3.</title>
        <authorList>
            <person name="Lucas S."/>
            <person name="Han J."/>
            <person name="Lapidus A."/>
            <person name="Cheng J.-F."/>
            <person name="Goodwin L."/>
            <person name="Pitluck S."/>
            <person name="Peters L."/>
            <person name="Mikhailova N."/>
            <person name="Teshima H."/>
            <person name="Detter J.C."/>
            <person name="Han C."/>
            <person name="Tapia R."/>
            <person name="Land M."/>
            <person name="Hauser L."/>
            <person name="Kyrpides N."/>
            <person name="Ivanova N."/>
            <person name="Pagani I."/>
            <person name="Jebbar M."/>
            <person name="Vannier P."/>
            <person name="Oger P."/>
            <person name="Cario A."/>
            <person name="Bartlett D."/>
            <person name="Noll K.M."/>
            <person name="Woyke T."/>
        </authorList>
    </citation>
    <scope>NUCLEOTIDE SEQUENCE [LARGE SCALE GENOMIC DNA]</scope>
    <source>
        <strain evidence="8">DSM 14283 / JCM 11233 / KA3</strain>
    </source>
</reference>
<dbReference type="Pfam" id="PF13237">
    <property type="entry name" value="Fer4_10"/>
    <property type="match status" value="1"/>
</dbReference>
<dbReference type="InterPro" id="IPR037207">
    <property type="entry name" value="Nuop51_4Fe4S-bd_sf"/>
</dbReference>
<dbReference type="Pfam" id="PF01257">
    <property type="entry name" value="2Fe-2S_thioredx"/>
    <property type="match status" value="1"/>
</dbReference>
<dbReference type="Pfam" id="PF10589">
    <property type="entry name" value="NADH_4Fe-4S"/>
    <property type="match status" value="1"/>
</dbReference>
<dbReference type="GO" id="GO:0008137">
    <property type="term" value="F:NADH dehydrogenase (ubiquinone) activity"/>
    <property type="evidence" value="ECO:0007669"/>
    <property type="project" value="InterPro"/>
</dbReference>
<dbReference type="SUPFAM" id="SSF54862">
    <property type="entry name" value="4Fe-4S ferredoxins"/>
    <property type="match status" value="1"/>
</dbReference>
<dbReference type="EMBL" id="CP003257">
    <property type="protein sequence ID" value="AEX86275.1"/>
    <property type="molecule type" value="Genomic_DNA"/>
</dbReference>
<dbReference type="PROSITE" id="PS00645">
    <property type="entry name" value="COMPLEX1_51K_2"/>
    <property type="match status" value="1"/>
</dbReference>
<name>H2J6C7_MARPK</name>
<reference evidence="7 8" key="1">
    <citation type="journal article" date="2012" name="J. Bacteriol.">
        <title>Complete Genome Sequence of the Thermophilic, Piezophilic, Heterotrophic Bacterium Marinitoga piezophila KA3.</title>
        <authorList>
            <person name="Lucas S."/>
            <person name="Han J."/>
            <person name="Lapidus A."/>
            <person name="Cheng J.F."/>
            <person name="Goodwin L.A."/>
            <person name="Pitluck S."/>
            <person name="Peters L."/>
            <person name="Mikhailova N."/>
            <person name="Teshima H."/>
            <person name="Detter J.C."/>
            <person name="Han C."/>
            <person name="Tapia R."/>
            <person name="Land M."/>
            <person name="Hauser L."/>
            <person name="Kyrpides N.C."/>
            <person name="Ivanova N."/>
            <person name="Pagani I."/>
            <person name="Vannier P."/>
            <person name="Oger P."/>
            <person name="Bartlett D.H."/>
            <person name="Noll K.M."/>
            <person name="Woyke T."/>
            <person name="Jebbar M."/>
        </authorList>
    </citation>
    <scope>NUCLEOTIDE SEQUENCE [LARGE SCALE GENOMIC DNA]</scope>
    <source>
        <strain evidence="8">DSM 14283 / JCM 11233 / KA3</strain>
    </source>
</reference>
<dbReference type="CDD" id="cd02980">
    <property type="entry name" value="TRX_Fd_family"/>
    <property type="match status" value="1"/>
</dbReference>
<evidence type="ECO:0000256" key="5">
    <source>
        <dbReference type="ARBA" id="ARBA00023014"/>
    </source>
</evidence>
<dbReference type="Gene3D" id="3.40.30.10">
    <property type="entry name" value="Glutaredoxin"/>
    <property type="match status" value="1"/>
</dbReference>
<dbReference type="Pfam" id="PF01512">
    <property type="entry name" value="Complex1_51K"/>
    <property type="match status" value="1"/>
</dbReference>
<dbReference type="FunFam" id="3.40.50.11540:FF:000001">
    <property type="entry name" value="NADH dehydrogenase [ubiquinone] flavoprotein 1, mitochondrial"/>
    <property type="match status" value="1"/>
</dbReference>
<dbReference type="KEGG" id="mpz:Marpi_1895"/>
<dbReference type="PANTHER" id="PTHR43578:SF3">
    <property type="entry name" value="NADH-QUINONE OXIDOREDUCTASE SUBUNIT F"/>
    <property type="match status" value="1"/>
</dbReference>
<dbReference type="SUPFAM" id="SSF142019">
    <property type="entry name" value="Nqo1 FMN-binding domain-like"/>
    <property type="match status" value="1"/>
</dbReference>
<dbReference type="RefSeq" id="WP_014297346.1">
    <property type="nucleotide sequence ID" value="NC_016751.1"/>
</dbReference>
<dbReference type="PANTHER" id="PTHR43578">
    <property type="entry name" value="NADH-QUINONE OXIDOREDUCTASE SUBUNIT F"/>
    <property type="match status" value="1"/>
</dbReference>
<dbReference type="Proteomes" id="UP000007161">
    <property type="component" value="Chromosome"/>
</dbReference>
<dbReference type="Gene3D" id="3.30.70.20">
    <property type="match status" value="2"/>
</dbReference>
<dbReference type="PROSITE" id="PS51379">
    <property type="entry name" value="4FE4S_FER_2"/>
    <property type="match status" value="2"/>
</dbReference>
<dbReference type="SUPFAM" id="SSF140490">
    <property type="entry name" value="Nqo1C-terminal domain-like"/>
    <property type="match status" value="1"/>
</dbReference>
<gene>
    <name evidence="7" type="ordered locus">Marpi_1895</name>
</gene>
<dbReference type="InterPro" id="IPR017896">
    <property type="entry name" value="4Fe4S_Fe-S-bd"/>
</dbReference>
<keyword evidence="4" id="KW-0408">Iron</keyword>
<feature type="domain" description="4Fe-4S ferredoxin-type" evidence="6">
    <location>
        <begin position="539"/>
        <end position="568"/>
    </location>
</feature>
<dbReference type="NCBIfam" id="NF010120">
    <property type="entry name" value="PRK13596.1"/>
    <property type="match status" value="1"/>
</dbReference>
<evidence type="ECO:0000256" key="1">
    <source>
        <dbReference type="ARBA" id="ARBA00007523"/>
    </source>
</evidence>
<proteinExistence type="inferred from homology"/>
<dbReference type="Gene3D" id="3.40.50.11540">
    <property type="entry name" value="NADH-ubiquinone oxidoreductase 51kDa subunit"/>
    <property type="match status" value="1"/>
</dbReference>
<evidence type="ECO:0000256" key="2">
    <source>
        <dbReference type="ARBA" id="ARBA00022485"/>
    </source>
</evidence>
<keyword evidence="7" id="KW-0830">Ubiquinone</keyword>
<feature type="domain" description="4Fe-4S ferredoxin-type" evidence="6">
    <location>
        <begin position="569"/>
        <end position="596"/>
    </location>
</feature>
<dbReference type="OrthoDB" id="9761899at2"/>
<dbReference type="Gene3D" id="3.10.20.600">
    <property type="match status" value="1"/>
</dbReference>
<dbReference type="GO" id="GO:0010181">
    <property type="term" value="F:FMN binding"/>
    <property type="evidence" value="ECO:0007669"/>
    <property type="project" value="InterPro"/>
</dbReference>
<dbReference type="InterPro" id="IPR037225">
    <property type="entry name" value="Nuo51_FMN-bd_sf"/>
</dbReference>
<comment type="similarity">
    <text evidence="1">Belongs to the complex I 51 kDa subunit family.</text>
</comment>
<evidence type="ECO:0000313" key="7">
    <source>
        <dbReference type="EMBL" id="AEX86275.1"/>
    </source>
</evidence>
<sequence>MPSYKYHILICGGTGCTSSKSELIKDNLEKIIKEKNLENDVQVVRTGCFGFCEQGPIVKFLPDNTFYVRVTPEDAEELVNEHIIKGRKVERLLYVEPTEKEKIDESKKMPFYKKQIRVALRNAGLIDPDDIDEYIANDGYQALAKALSMTPEEVVEEVRESGLRGRGGGGFPTGLKWGFAQKAKSDVKYVVCNADEGDPGAFMDRSVLEGDPHSVIEGMAIAGYAIGANQGYIYIRAEYPLAVKRLQNAINQAREYGLLGENILGTDFSFDLEIRLGAGAFVCGEETALLASIEGYRGEPRTKPPFPAQKGLWGKPTIINNVETLANIAPIILKGAKWFRSLGTEKSPGTKVFALAGKVNNVGLVEVPMGTTLREVIFDIGGGIRDNKKFKAVQTGGPSGGCIPEAYLDTPIDFDTLTALGSMMGSGGMIVMDENTCMPDVAKFYLEFSVEESCGKCTPCRIGNVRLLEILEKITSGRATIEDLNTLETLGKTIKDSALCGLGQTSPNPILSTLHYFRDEYEAHVLDKTCPAGVCKNLITYVIDKDKCVGCTACARVCPVNAISGEIKKPHEIDQEKCIKCGACYATCRFGAIEKI</sequence>
<dbReference type="PROSITE" id="PS00198">
    <property type="entry name" value="4FE4S_FER_1"/>
    <property type="match status" value="1"/>
</dbReference>
<evidence type="ECO:0000313" key="8">
    <source>
        <dbReference type="Proteomes" id="UP000007161"/>
    </source>
</evidence>
<keyword evidence="5" id="KW-0411">Iron-sulfur</keyword>
<keyword evidence="8" id="KW-1185">Reference proteome</keyword>
<dbReference type="eggNOG" id="COG1894">
    <property type="taxonomic scope" value="Bacteria"/>
</dbReference>
<accession>H2J6C7</accession>
<dbReference type="InterPro" id="IPR011538">
    <property type="entry name" value="Nuo51_FMN-bd"/>
</dbReference>
<evidence type="ECO:0000256" key="4">
    <source>
        <dbReference type="ARBA" id="ARBA00023004"/>
    </source>
</evidence>
<evidence type="ECO:0000259" key="6">
    <source>
        <dbReference type="PROSITE" id="PS51379"/>
    </source>
</evidence>
<dbReference type="InterPro" id="IPR017900">
    <property type="entry name" value="4Fe4S_Fe_S_CS"/>
</dbReference>
<dbReference type="SUPFAM" id="SSF142984">
    <property type="entry name" value="Nqo1 middle domain-like"/>
    <property type="match status" value="1"/>
</dbReference>
<dbReference type="STRING" id="443254.Marpi_1895"/>
<dbReference type="HOGENOM" id="CLU_014881_3_2_0"/>
<dbReference type="Gene3D" id="6.10.250.1450">
    <property type="match status" value="1"/>
</dbReference>
<dbReference type="InterPro" id="IPR036249">
    <property type="entry name" value="Thioredoxin-like_sf"/>
</dbReference>
<dbReference type="AlphaFoldDB" id="H2J6C7"/>
<dbReference type="SUPFAM" id="SSF52833">
    <property type="entry name" value="Thioredoxin-like"/>
    <property type="match status" value="1"/>
</dbReference>
<dbReference type="GO" id="GO:0051539">
    <property type="term" value="F:4 iron, 4 sulfur cluster binding"/>
    <property type="evidence" value="ECO:0007669"/>
    <property type="project" value="UniProtKB-KW"/>
</dbReference>
<protein>
    <submittedName>
        <fullName evidence="7">NADH:ubiquinone oxidoreductase, NADH-binding (51 kD) subunit</fullName>
    </submittedName>
</protein>
<dbReference type="SMART" id="SM00928">
    <property type="entry name" value="NADH_4Fe-4S"/>
    <property type="match status" value="1"/>
</dbReference>
<organism evidence="7 8">
    <name type="scientific">Marinitoga piezophila (strain DSM 14283 / JCM 11233 / KA3)</name>
    <dbReference type="NCBI Taxonomy" id="443254"/>
    <lineage>
        <taxon>Bacteria</taxon>
        <taxon>Thermotogati</taxon>
        <taxon>Thermotogota</taxon>
        <taxon>Thermotogae</taxon>
        <taxon>Petrotogales</taxon>
        <taxon>Petrotogaceae</taxon>
        <taxon>Marinitoga</taxon>
    </lineage>
</organism>
<dbReference type="InterPro" id="IPR019575">
    <property type="entry name" value="Nuop51_4Fe4S-bd"/>
</dbReference>
<evidence type="ECO:0000256" key="3">
    <source>
        <dbReference type="ARBA" id="ARBA00022723"/>
    </source>
</evidence>
<dbReference type="GO" id="GO:0046872">
    <property type="term" value="F:metal ion binding"/>
    <property type="evidence" value="ECO:0007669"/>
    <property type="project" value="UniProtKB-KW"/>
</dbReference>
<dbReference type="FunFam" id="3.30.70.20:FF:000054">
    <property type="entry name" value="NADP-reducing hydrogenase subunit HndC"/>
    <property type="match status" value="1"/>
</dbReference>